<name>A0A3B1D161_9ZZZZ</name>
<gene>
    <name evidence="1" type="ORF">MNBD_UNCLBAC01-19</name>
</gene>
<dbReference type="SUPFAM" id="SSF81301">
    <property type="entry name" value="Nucleotidyltransferase"/>
    <property type="match status" value="1"/>
</dbReference>
<accession>A0A3B1D161</accession>
<evidence type="ECO:0008006" key="2">
    <source>
        <dbReference type="Google" id="ProtNLM"/>
    </source>
</evidence>
<dbReference type="InterPro" id="IPR043519">
    <property type="entry name" value="NT_sf"/>
</dbReference>
<sequence length="148" mass="16606">MELHQDYKELLVLFNAHRVEYLIVGAYALAFYGAPRFTGDIDIFINPNKTNAKNIITALNNFGFGSLGLKEDDISKPNQVIQLGIPPVRIDLITSLTGLSWEIANQHKEAGNYDTIPVYFIGRQELIINKRSTNRKKDAADLEALGEE</sequence>
<organism evidence="1">
    <name type="scientific">hydrothermal vent metagenome</name>
    <dbReference type="NCBI Taxonomy" id="652676"/>
    <lineage>
        <taxon>unclassified sequences</taxon>
        <taxon>metagenomes</taxon>
        <taxon>ecological metagenomes</taxon>
    </lineage>
</organism>
<reference evidence="1" key="1">
    <citation type="submission" date="2018-06" db="EMBL/GenBank/DDBJ databases">
        <authorList>
            <person name="Zhirakovskaya E."/>
        </authorList>
    </citation>
    <scope>NUCLEOTIDE SEQUENCE</scope>
</reference>
<protein>
    <recommendedName>
        <fullName evidence="2">Nucleotidyltransferase family protein</fullName>
    </recommendedName>
</protein>
<evidence type="ECO:0000313" key="1">
    <source>
        <dbReference type="EMBL" id="VAX36636.1"/>
    </source>
</evidence>
<dbReference type="AlphaFoldDB" id="A0A3B1D161"/>
<dbReference type="Gene3D" id="3.30.460.40">
    <property type="match status" value="1"/>
</dbReference>
<dbReference type="EMBL" id="UOGJ01000103">
    <property type="protein sequence ID" value="VAX36636.1"/>
    <property type="molecule type" value="Genomic_DNA"/>
</dbReference>
<proteinExistence type="predicted"/>